<comment type="catalytic activity">
    <reaction evidence="12">
        <text>D-ribose + ATP = D-ribose 5-phosphate + ADP + H(+)</text>
        <dbReference type="Rhea" id="RHEA:13697"/>
        <dbReference type="ChEBI" id="CHEBI:15378"/>
        <dbReference type="ChEBI" id="CHEBI:30616"/>
        <dbReference type="ChEBI" id="CHEBI:47013"/>
        <dbReference type="ChEBI" id="CHEBI:78346"/>
        <dbReference type="ChEBI" id="CHEBI:456216"/>
        <dbReference type="EC" id="2.7.1.15"/>
    </reaction>
</comment>
<dbReference type="GO" id="GO:0019303">
    <property type="term" value="P:D-ribose catabolic process"/>
    <property type="evidence" value="ECO:0007669"/>
    <property type="project" value="UniProtKB-UniRule"/>
</dbReference>
<evidence type="ECO:0000313" key="15">
    <source>
        <dbReference type="Proteomes" id="UP000441585"/>
    </source>
</evidence>
<protein>
    <recommendedName>
        <fullName evidence="3 12">Ribokinase</fullName>
        <shortName evidence="12">RK</shortName>
        <ecNumber evidence="2 12">2.7.1.15</ecNumber>
    </recommendedName>
</protein>
<comment type="subunit">
    <text evidence="12">Homodimer.</text>
</comment>
<comment type="subcellular location">
    <subcellularLocation>
        <location evidence="12">Cytoplasm</location>
    </subcellularLocation>
</comment>
<dbReference type="InterPro" id="IPR002173">
    <property type="entry name" value="Carboh/pur_kinase_PfkB_CS"/>
</dbReference>
<evidence type="ECO:0000256" key="8">
    <source>
        <dbReference type="ARBA" id="ARBA00022840"/>
    </source>
</evidence>
<comment type="activity regulation">
    <text evidence="12">Activated by a monovalent cation that binds near, but not in, the active site. The most likely occupant of the site in vivo is potassium. Ion binding induces a conformational change that may alter substrate affinity.</text>
</comment>
<reference evidence="14 15" key="1">
    <citation type="submission" date="2019-11" db="EMBL/GenBank/DDBJ databases">
        <title>Bacillus idriensis genome.</title>
        <authorList>
            <person name="Konopka E.N."/>
            <person name="Newman J.D."/>
        </authorList>
    </citation>
    <scope>NUCLEOTIDE SEQUENCE [LARGE SCALE GENOMIC DNA]</scope>
    <source>
        <strain evidence="14 15">DSM 19097</strain>
    </source>
</reference>
<feature type="binding site" evidence="12">
    <location>
        <begin position="13"/>
        <end position="15"/>
    </location>
    <ligand>
        <name>substrate</name>
    </ligand>
</feature>
<feature type="binding site" evidence="12">
    <location>
        <position position="237"/>
    </location>
    <ligand>
        <name>substrate</name>
    </ligand>
</feature>
<feature type="binding site" evidence="12">
    <location>
        <position position="267"/>
    </location>
    <ligand>
        <name>K(+)</name>
        <dbReference type="ChEBI" id="CHEBI:29103"/>
    </ligand>
</feature>
<dbReference type="GO" id="GO:0046872">
    <property type="term" value="F:metal ion binding"/>
    <property type="evidence" value="ECO:0007669"/>
    <property type="project" value="UniProtKB-KW"/>
</dbReference>
<feature type="binding site" evidence="12">
    <location>
        <begin position="41"/>
        <end position="45"/>
    </location>
    <ligand>
        <name>substrate</name>
    </ligand>
</feature>
<comment type="caution">
    <text evidence="14">The sequence shown here is derived from an EMBL/GenBank/DDBJ whole genome shotgun (WGS) entry which is preliminary data.</text>
</comment>
<dbReference type="SUPFAM" id="SSF53613">
    <property type="entry name" value="Ribokinase-like"/>
    <property type="match status" value="1"/>
</dbReference>
<comment type="function">
    <text evidence="12">Catalyzes the phosphorylation of ribose at O-5 in a reaction requiring ATP and magnesium. The resulting D-ribose-5-phosphate can then be used either for sythesis of nucleotides, histidine, and tryptophan, or as a component of the pentose phosphate pathway.</text>
</comment>
<dbReference type="AlphaFoldDB" id="A0A6I2M6N3"/>
<evidence type="ECO:0000256" key="5">
    <source>
        <dbReference type="ARBA" id="ARBA00022723"/>
    </source>
</evidence>
<dbReference type="PANTHER" id="PTHR10584">
    <property type="entry name" value="SUGAR KINASE"/>
    <property type="match status" value="1"/>
</dbReference>
<dbReference type="CDD" id="cd01174">
    <property type="entry name" value="ribokinase"/>
    <property type="match status" value="1"/>
</dbReference>
<dbReference type="EC" id="2.7.1.15" evidence="2 12"/>
<evidence type="ECO:0000256" key="12">
    <source>
        <dbReference type="HAMAP-Rule" id="MF_01987"/>
    </source>
</evidence>
<feature type="binding site" evidence="12">
    <location>
        <position position="141"/>
    </location>
    <ligand>
        <name>substrate</name>
    </ligand>
</feature>
<dbReference type="PROSITE" id="PS00584">
    <property type="entry name" value="PFKB_KINASES_2"/>
    <property type="match status" value="1"/>
</dbReference>
<name>A0A6I2M6N3_9BACI</name>
<keyword evidence="5 12" id="KW-0479">Metal-binding</keyword>
<sequence>MITPRITVVGSINMDLVTTASSFPIQGETIKGSKFKTFPGGKGANQAVAASRLGANVTLIGCVGSDDFGKELKDRLLNENIQVDHLNVIEGSSTGIASITVSNQDNSIIIVPGANDLLSPEMISEKEEVIAESDLLLLQLEIPLSSVIKAAELAKKHSVKILLNPAPIEKLPDSLLEMADYLTPNEHEMTYFKNNKPIQKKMIVTHGSKGVIFTENGEQKCIEAHRVKVVDTTGAGDTFNGALAVSLSIGDSLEQACRFGNAAAALSVTKFGAQGGMPFIEEVKKILLNNRPD</sequence>
<dbReference type="Gene3D" id="3.40.1190.20">
    <property type="match status" value="1"/>
</dbReference>
<dbReference type="Pfam" id="PF00294">
    <property type="entry name" value="PfkB"/>
    <property type="match status" value="1"/>
</dbReference>
<comment type="caution">
    <text evidence="12">Lacks conserved residue(s) required for the propagation of feature annotation.</text>
</comment>
<evidence type="ECO:0000259" key="13">
    <source>
        <dbReference type="Pfam" id="PF00294"/>
    </source>
</evidence>
<keyword evidence="8 12" id="KW-0067">ATP-binding</keyword>
<keyword evidence="7 12" id="KW-0418">Kinase</keyword>
<dbReference type="UniPathway" id="UPA00916">
    <property type="reaction ID" value="UER00889"/>
</dbReference>
<dbReference type="InterPro" id="IPR002139">
    <property type="entry name" value="Ribo/fructo_kinase"/>
</dbReference>
<feature type="binding site" evidence="12">
    <location>
        <begin position="236"/>
        <end position="237"/>
    </location>
    <ligand>
        <name>ATP</name>
        <dbReference type="ChEBI" id="CHEBI:30616"/>
    </ligand>
</feature>
<evidence type="ECO:0000256" key="2">
    <source>
        <dbReference type="ARBA" id="ARBA00012035"/>
    </source>
</evidence>
<dbReference type="EMBL" id="WKKF01000001">
    <property type="protein sequence ID" value="MRX53820.1"/>
    <property type="molecule type" value="Genomic_DNA"/>
</dbReference>
<dbReference type="PRINTS" id="PR00990">
    <property type="entry name" value="RIBOKINASE"/>
</dbReference>
<dbReference type="GO" id="GO:0005829">
    <property type="term" value="C:cytosol"/>
    <property type="evidence" value="ECO:0007669"/>
    <property type="project" value="TreeGrafter"/>
</dbReference>
<evidence type="ECO:0000256" key="4">
    <source>
        <dbReference type="ARBA" id="ARBA00022679"/>
    </source>
</evidence>
<keyword evidence="4 12" id="KW-0808">Transferase</keyword>
<feature type="binding site" evidence="12">
    <location>
        <position position="270"/>
    </location>
    <ligand>
        <name>K(+)</name>
        <dbReference type="ChEBI" id="CHEBI:29103"/>
    </ligand>
</feature>
<dbReference type="NCBIfam" id="TIGR02152">
    <property type="entry name" value="D_ribokin_bact"/>
    <property type="match status" value="1"/>
</dbReference>
<dbReference type="InterPro" id="IPR011877">
    <property type="entry name" value="Ribokinase"/>
</dbReference>
<keyword evidence="11 12" id="KW-0119">Carbohydrate metabolism</keyword>
<evidence type="ECO:0000256" key="11">
    <source>
        <dbReference type="ARBA" id="ARBA00023277"/>
    </source>
</evidence>
<feature type="binding site" evidence="12">
    <location>
        <position position="233"/>
    </location>
    <ligand>
        <name>K(+)</name>
        <dbReference type="ChEBI" id="CHEBI:29103"/>
    </ligand>
</feature>
<keyword evidence="6 12" id="KW-0547">Nucleotide-binding</keyword>
<dbReference type="HAMAP" id="MF_01987">
    <property type="entry name" value="Ribokinase"/>
    <property type="match status" value="1"/>
</dbReference>
<dbReference type="InterPro" id="IPR011611">
    <property type="entry name" value="PfkB_dom"/>
</dbReference>
<keyword evidence="15" id="KW-1185">Reference proteome</keyword>
<feature type="binding site" evidence="12">
    <location>
        <begin position="205"/>
        <end position="210"/>
    </location>
    <ligand>
        <name>ATP</name>
        <dbReference type="ChEBI" id="CHEBI:30616"/>
    </ligand>
</feature>
<dbReference type="GO" id="GO:0004747">
    <property type="term" value="F:ribokinase activity"/>
    <property type="evidence" value="ECO:0007669"/>
    <property type="project" value="UniProtKB-UniRule"/>
</dbReference>
<dbReference type="InterPro" id="IPR029056">
    <property type="entry name" value="Ribokinase-like"/>
</dbReference>
<dbReference type="PANTHER" id="PTHR10584:SF166">
    <property type="entry name" value="RIBOKINASE"/>
    <property type="match status" value="1"/>
</dbReference>
<evidence type="ECO:0000256" key="7">
    <source>
        <dbReference type="ARBA" id="ARBA00022777"/>
    </source>
</evidence>
<evidence type="ECO:0000256" key="1">
    <source>
        <dbReference type="ARBA" id="ARBA00005380"/>
    </source>
</evidence>
<evidence type="ECO:0000256" key="3">
    <source>
        <dbReference type="ARBA" id="ARBA00016943"/>
    </source>
</evidence>
<keyword evidence="10 12" id="KW-0630">Potassium</keyword>
<comment type="similarity">
    <text evidence="1">Belongs to the carbohydrate kinase pfkB family.</text>
</comment>
<keyword evidence="12" id="KW-0963">Cytoplasm</keyword>
<evidence type="ECO:0000256" key="9">
    <source>
        <dbReference type="ARBA" id="ARBA00022842"/>
    </source>
</evidence>
<feature type="binding site" evidence="12">
    <location>
        <position position="231"/>
    </location>
    <ligand>
        <name>K(+)</name>
        <dbReference type="ChEBI" id="CHEBI:29103"/>
    </ligand>
</feature>
<accession>A0A6I2M6N3</accession>
<evidence type="ECO:0000256" key="6">
    <source>
        <dbReference type="ARBA" id="ARBA00022741"/>
    </source>
</evidence>
<comment type="similarity">
    <text evidence="12">Belongs to the carbohydrate kinase PfkB family. Ribokinase subfamily.</text>
</comment>
<feature type="binding site" evidence="12">
    <location>
        <position position="261"/>
    </location>
    <ligand>
        <name>ATP</name>
        <dbReference type="ChEBI" id="CHEBI:30616"/>
    </ligand>
</feature>
<keyword evidence="9 12" id="KW-0460">Magnesium</keyword>
<evidence type="ECO:0000256" key="10">
    <source>
        <dbReference type="ARBA" id="ARBA00022958"/>
    </source>
</evidence>
<comment type="pathway">
    <text evidence="12">Carbohydrate metabolism; D-ribose degradation; D-ribose 5-phosphate from beta-D-ribopyranose: step 2/2.</text>
</comment>
<evidence type="ECO:0000313" key="14">
    <source>
        <dbReference type="EMBL" id="MRX53820.1"/>
    </source>
</evidence>
<dbReference type="RefSeq" id="WP_139149131.1">
    <property type="nucleotide sequence ID" value="NZ_CAJGAA010000001.1"/>
</dbReference>
<proteinExistence type="inferred from homology"/>
<feature type="binding site" evidence="12">
    <location>
        <position position="185"/>
    </location>
    <ligand>
        <name>ATP</name>
        <dbReference type="ChEBI" id="CHEBI:30616"/>
    </ligand>
</feature>
<gene>
    <name evidence="12 14" type="primary">rbsK</name>
    <name evidence="14" type="ORF">GJU41_07525</name>
</gene>
<comment type="cofactor">
    <cofactor evidence="12">
        <name>Mg(2+)</name>
        <dbReference type="ChEBI" id="CHEBI:18420"/>
    </cofactor>
    <text evidence="12">Requires a divalent cation, most likely magnesium in vivo, as an electrophilic catalyst to aid phosphoryl group transfer. It is the chelate of the metal and the nucleotide that is the actual substrate.</text>
</comment>
<feature type="active site" description="Proton acceptor" evidence="12">
    <location>
        <position position="237"/>
    </location>
</feature>
<feature type="binding site" evidence="12">
    <location>
        <position position="272"/>
    </location>
    <ligand>
        <name>K(+)</name>
        <dbReference type="ChEBI" id="CHEBI:29103"/>
    </ligand>
</feature>
<organism evidence="14 15">
    <name type="scientific">Metabacillus idriensis</name>
    <dbReference type="NCBI Taxonomy" id="324768"/>
    <lineage>
        <taxon>Bacteria</taxon>
        <taxon>Bacillati</taxon>
        <taxon>Bacillota</taxon>
        <taxon>Bacilli</taxon>
        <taxon>Bacillales</taxon>
        <taxon>Bacillaceae</taxon>
        <taxon>Metabacillus</taxon>
    </lineage>
</organism>
<feature type="domain" description="Carbohydrate kinase PfkB" evidence="13">
    <location>
        <begin position="5"/>
        <end position="278"/>
    </location>
</feature>
<dbReference type="Proteomes" id="UP000441585">
    <property type="component" value="Unassembled WGS sequence"/>
</dbReference>
<dbReference type="GO" id="GO:0005524">
    <property type="term" value="F:ATP binding"/>
    <property type="evidence" value="ECO:0007669"/>
    <property type="project" value="UniProtKB-UniRule"/>
</dbReference>